<organism evidence="2 3">
    <name type="scientific">Umezawaea endophytica</name>
    <dbReference type="NCBI Taxonomy" id="1654476"/>
    <lineage>
        <taxon>Bacteria</taxon>
        <taxon>Bacillati</taxon>
        <taxon>Actinomycetota</taxon>
        <taxon>Actinomycetes</taxon>
        <taxon>Pseudonocardiales</taxon>
        <taxon>Pseudonocardiaceae</taxon>
        <taxon>Umezawaea</taxon>
    </lineage>
</organism>
<keyword evidence="1" id="KW-0472">Membrane</keyword>
<feature type="transmembrane region" description="Helical" evidence="1">
    <location>
        <begin position="107"/>
        <end position="125"/>
    </location>
</feature>
<evidence type="ECO:0000313" key="2">
    <source>
        <dbReference type="EMBL" id="MCS7480424.1"/>
    </source>
</evidence>
<evidence type="ECO:0000256" key="1">
    <source>
        <dbReference type="SAM" id="Phobius"/>
    </source>
</evidence>
<dbReference type="Proteomes" id="UP001141259">
    <property type="component" value="Unassembled WGS sequence"/>
</dbReference>
<evidence type="ECO:0000313" key="3">
    <source>
        <dbReference type="Proteomes" id="UP001141259"/>
    </source>
</evidence>
<feature type="transmembrane region" description="Helical" evidence="1">
    <location>
        <begin position="181"/>
        <end position="202"/>
    </location>
</feature>
<dbReference type="Pfam" id="PF13803">
    <property type="entry name" value="DUF4184"/>
    <property type="match status" value="1"/>
</dbReference>
<feature type="transmembrane region" description="Helical" evidence="1">
    <location>
        <begin position="140"/>
        <end position="160"/>
    </location>
</feature>
<gene>
    <name evidence="2" type="ORF">NZH93_26515</name>
</gene>
<protein>
    <submittedName>
        <fullName evidence="2">DUF4184 family protein</fullName>
    </submittedName>
</protein>
<dbReference type="AlphaFoldDB" id="A0A9X2VPW8"/>
<dbReference type="RefSeq" id="WP_259625915.1">
    <property type="nucleotide sequence ID" value="NZ_JANYMP010000013.1"/>
</dbReference>
<accession>A0A9X2VPW8</accession>
<sequence length="279" mass="30282">MPFTLAHPAAILAFSRGPLVPSALVMGSMAPDLTYYVPLPWLDPTHTLLTRTHHASSVFWLDPLLALALLVVFHVLLKRPVVALLPPAAAGRVWQSAERFVWRRATAVWWIALSLMIGAATHVAWDRLNGAFGEEHSTKLDLAGGVLGFAALLAWTWRWWRVTSAQPIPTGLRLPTRLRTVVWGALVAAPLVLGTVGAVSGVRELMAANEMDYSDLPPHIVPPTFTATDMAELAVRRFAVNGVATICVVLAIYAVGWQLSRLATTRSDRGGSTSASLYK</sequence>
<dbReference type="EMBL" id="JANYMP010000013">
    <property type="protein sequence ID" value="MCS7480424.1"/>
    <property type="molecule type" value="Genomic_DNA"/>
</dbReference>
<feature type="transmembrane region" description="Helical" evidence="1">
    <location>
        <begin position="238"/>
        <end position="259"/>
    </location>
</feature>
<proteinExistence type="predicted"/>
<reference evidence="2" key="1">
    <citation type="submission" date="2022-08" db="EMBL/GenBank/DDBJ databases">
        <authorList>
            <person name="Tistechok S."/>
            <person name="Samborskyy M."/>
            <person name="Roman I."/>
        </authorList>
    </citation>
    <scope>NUCLEOTIDE SEQUENCE</scope>
    <source>
        <strain evidence="2">DSM 103496</strain>
    </source>
</reference>
<comment type="caution">
    <text evidence="2">The sequence shown here is derived from an EMBL/GenBank/DDBJ whole genome shotgun (WGS) entry which is preliminary data.</text>
</comment>
<keyword evidence="1" id="KW-1133">Transmembrane helix</keyword>
<keyword evidence="3" id="KW-1185">Reference proteome</keyword>
<name>A0A9X2VPW8_9PSEU</name>
<keyword evidence="1" id="KW-0812">Transmembrane</keyword>
<feature type="transmembrane region" description="Helical" evidence="1">
    <location>
        <begin position="58"/>
        <end position="77"/>
    </location>
</feature>
<dbReference type="InterPro" id="IPR025238">
    <property type="entry name" value="DUF4184"/>
</dbReference>